<dbReference type="KEGG" id="salm:D0Y50_09645"/>
<gene>
    <name evidence="7" type="ORF">D0Y50_09645</name>
</gene>
<organism evidence="7 8">
    <name type="scientific">Salinimonas sediminis</name>
    <dbReference type="NCBI Taxonomy" id="2303538"/>
    <lineage>
        <taxon>Bacteria</taxon>
        <taxon>Pseudomonadati</taxon>
        <taxon>Pseudomonadota</taxon>
        <taxon>Gammaproteobacteria</taxon>
        <taxon>Alteromonadales</taxon>
        <taxon>Alteromonadaceae</taxon>
        <taxon>Alteromonas/Salinimonas group</taxon>
        <taxon>Salinimonas</taxon>
    </lineage>
</organism>
<feature type="transmembrane region" description="Helical" evidence="6">
    <location>
        <begin position="344"/>
        <end position="364"/>
    </location>
</feature>
<feature type="transmembrane region" description="Helical" evidence="6">
    <location>
        <begin position="376"/>
        <end position="398"/>
    </location>
</feature>
<feature type="transmembrane region" description="Helical" evidence="6">
    <location>
        <begin position="158"/>
        <end position="180"/>
    </location>
</feature>
<feature type="transmembrane region" description="Helical" evidence="6">
    <location>
        <begin position="95"/>
        <end position="119"/>
    </location>
</feature>
<dbReference type="PANTHER" id="PTHR42770">
    <property type="entry name" value="AMINO ACID TRANSPORTER-RELATED"/>
    <property type="match status" value="1"/>
</dbReference>
<feature type="transmembrane region" description="Helical" evidence="6">
    <location>
        <begin position="125"/>
        <end position="146"/>
    </location>
</feature>
<evidence type="ECO:0000256" key="2">
    <source>
        <dbReference type="ARBA" id="ARBA00022475"/>
    </source>
</evidence>
<evidence type="ECO:0000256" key="1">
    <source>
        <dbReference type="ARBA" id="ARBA00004651"/>
    </source>
</evidence>
<sequence length="399" mass="41683">MRRGVSGVSNKLVRGTGLLGALVIGLGSILGTGAYVSIGLSADIAGDNLVFAILIAAITALMNGLSSAQLAAAHPVSGGTYEYGYRFLSPLSGRVAGCLFVAAKSASAATAALAVAWYISLTFNISAQVVEYIAVSLLLMFTVLVLSGIRRTNWLNALLVLISLLGLLTFIGIGLTSNAISRTDTADSSSLSLFHAAALTFVAFTGYGRIATMGEEIREPRQNIPRAVIITLAVISTIYIAVGYTILHLGGIKSFEQSKFNIATLISNHNWSRLVVIGGVIAMSGVVLNLVLGVSRVILAMARRGDLPAKLANVSSDSKSAPAATWMTFAIMSAIALLGGIESAWTLSAFTVLLYYGITNIAALNVPLSDRFIPKWVSVFGLLSCFGLIALATLSYVIA</sequence>
<dbReference type="Proteomes" id="UP000262073">
    <property type="component" value="Chromosome"/>
</dbReference>
<evidence type="ECO:0000256" key="5">
    <source>
        <dbReference type="ARBA" id="ARBA00023136"/>
    </source>
</evidence>
<dbReference type="PANTHER" id="PTHR42770:SF7">
    <property type="entry name" value="MEMBRANE PROTEIN"/>
    <property type="match status" value="1"/>
</dbReference>
<accession>A0A346NM52</accession>
<dbReference type="PIRSF" id="PIRSF006060">
    <property type="entry name" value="AA_transporter"/>
    <property type="match status" value="1"/>
</dbReference>
<keyword evidence="5 6" id="KW-0472">Membrane</keyword>
<feature type="transmembrane region" description="Helical" evidence="6">
    <location>
        <begin position="192"/>
        <end position="212"/>
    </location>
</feature>
<evidence type="ECO:0000256" key="6">
    <source>
        <dbReference type="SAM" id="Phobius"/>
    </source>
</evidence>
<evidence type="ECO:0000256" key="3">
    <source>
        <dbReference type="ARBA" id="ARBA00022692"/>
    </source>
</evidence>
<keyword evidence="2" id="KW-1003">Cell membrane</keyword>
<dbReference type="EMBL" id="CP031769">
    <property type="protein sequence ID" value="AXR06609.1"/>
    <property type="molecule type" value="Genomic_DNA"/>
</dbReference>
<reference evidence="7 8" key="1">
    <citation type="submission" date="2018-08" db="EMBL/GenBank/DDBJ databases">
        <title>Salinimonas sediminis sp. nov., a piezophilic bacterium isolated from a deep-sea sediment sample from the New Britain Trench.</title>
        <authorList>
            <person name="Cao J."/>
        </authorList>
    </citation>
    <scope>NUCLEOTIDE SEQUENCE [LARGE SCALE GENOMIC DNA]</scope>
    <source>
        <strain evidence="7 8">N102</strain>
    </source>
</reference>
<keyword evidence="3 6" id="KW-0812">Transmembrane</keyword>
<comment type="subcellular location">
    <subcellularLocation>
        <location evidence="1">Cell membrane</location>
        <topology evidence="1">Multi-pass membrane protein</topology>
    </subcellularLocation>
</comment>
<dbReference type="GO" id="GO:0022857">
    <property type="term" value="F:transmembrane transporter activity"/>
    <property type="evidence" value="ECO:0007669"/>
    <property type="project" value="InterPro"/>
</dbReference>
<feature type="transmembrane region" description="Helical" evidence="6">
    <location>
        <begin position="12"/>
        <end position="38"/>
    </location>
</feature>
<dbReference type="AlphaFoldDB" id="A0A346NM52"/>
<feature type="transmembrane region" description="Helical" evidence="6">
    <location>
        <begin position="224"/>
        <end position="247"/>
    </location>
</feature>
<evidence type="ECO:0000313" key="8">
    <source>
        <dbReference type="Proteomes" id="UP000262073"/>
    </source>
</evidence>
<feature type="transmembrane region" description="Helical" evidence="6">
    <location>
        <begin position="274"/>
        <end position="299"/>
    </location>
</feature>
<protein>
    <submittedName>
        <fullName evidence="7">Amino acid permease</fullName>
    </submittedName>
</protein>
<name>A0A346NM52_9ALTE</name>
<proteinExistence type="predicted"/>
<dbReference type="Pfam" id="PF13520">
    <property type="entry name" value="AA_permease_2"/>
    <property type="match status" value="1"/>
</dbReference>
<dbReference type="GO" id="GO:0005886">
    <property type="term" value="C:plasma membrane"/>
    <property type="evidence" value="ECO:0007669"/>
    <property type="project" value="UniProtKB-SubCell"/>
</dbReference>
<dbReference type="InterPro" id="IPR002293">
    <property type="entry name" value="AA/rel_permease1"/>
</dbReference>
<dbReference type="Gene3D" id="1.20.1740.10">
    <property type="entry name" value="Amino acid/polyamine transporter I"/>
    <property type="match status" value="1"/>
</dbReference>
<dbReference type="InterPro" id="IPR050367">
    <property type="entry name" value="APC_superfamily"/>
</dbReference>
<keyword evidence="4 6" id="KW-1133">Transmembrane helix</keyword>
<evidence type="ECO:0000313" key="7">
    <source>
        <dbReference type="EMBL" id="AXR06609.1"/>
    </source>
</evidence>
<feature type="transmembrane region" description="Helical" evidence="6">
    <location>
        <begin position="50"/>
        <end position="74"/>
    </location>
</feature>
<evidence type="ECO:0000256" key="4">
    <source>
        <dbReference type="ARBA" id="ARBA00022989"/>
    </source>
</evidence>
<keyword evidence="8" id="KW-1185">Reference proteome</keyword>
<dbReference type="OrthoDB" id="259687at2"/>